<dbReference type="Proteomes" id="UP000265520">
    <property type="component" value="Unassembled WGS sequence"/>
</dbReference>
<evidence type="ECO:0000313" key="2">
    <source>
        <dbReference type="Proteomes" id="UP000265520"/>
    </source>
</evidence>
<dbReference type="EMBL" id="LXQA010202257">
    <property type="protein sequence ID" value="MCI33202.1"/>
    <property type="molecule type" value="Genomic_DNA"/>
</dbReference>
<protein>
    <submittedName>
        <fullName evidence="1">Uncharacterized protein</fullName>
    </submittedName>
</protein>
<organism evidence="1 2">
    <name type="scientific">Trifolium medium</name>
    <dbReference type="NCBI Taxonomy" id="97028"/>
    <lineage>
        <taxon>Eukaryota</taxon>
        <taxon>Viridiplantae</taxon>
        <taxon>Streptophyta</taxon>
        <taxon>Embryophyta</taxon>
        <taxon>Tracheophyta</taxon>
        <taxon>Spermatophyta</taxon>
        <taxon>Magnoliopsida</taxon>
        <taxon>eudicotyledons</taxon>
        <taxon>Gunneridae</taxon>
        <taxon>Pentapetalae</taxon>
        <taxon>rosids</taxon>
        <taxon>fabids</taxon>
        <taxon>Fabales</taxon>
        <taxon>Fabaceae</taxon>
        <taxon>Papilionoideae</taxon>
        <taxon>50 kb inversion clade</taxon>
        <taxon>NPAAA clade</taxon>
        <taxon>Hologalegina</taxon>
        <taxon>IRL clade</taxon>
        <taxon>Trifolieae</taxon>
        <taxon>Trifolium</taxon>
    </lineage>
</organism>
<comment type="caution">
    <text evidence="1">The sequence shown here is derived from an EMBL/GenBank/DDBJ whole genome shotgun (WGS) entry which is preliminary data.</text>
</comment>
<reference evidence="1 2" key="1">
    <citation type="journal article" date="2018" name="Front. Plant Sci.">
        <title>Red Clover (Trifolium pratense) and Zigzag Clover (T. medium) - A Picture of Genomic Similarities and Differences.</title>
        <authorList>
            <person name="Dluhosova J."/>
            <person name="Istvanek J."/>
            <person name="Nedelnik J."/>
            <person name="Repkova J."/>
        </authorList>
    </citation>
    <scope>NUCLEOTIDE SEQUENCE [LARGE SCALE GENOMIC DNA]</scope>
    <source>
        <strain evidence="2">cv. 10/8</strain>
        <tissue evidence="1">Leaf</tissue>
    </source>
</reference>
<sequence>VEARLVILAVLRMIKENYAIGM</sequence>
<keyword evidence="2" id="KW-1185">Reference proteome</keyword>
<name>A0A392RAP8_9FABA</name>
<evidence type="ECO:0000313" key="1">
    <source>
        <dbReference type="EMBL" id="MCI33202.1"/>
    </source>
</evidence>
<dbReference type="AlphaFoldDB" id="A0A392RAP8"/>
<accession>A0A392RAP8</accession>
<proteinExistence type="predicted"/>
<feature type="non-terminal residue" evidence="1">
    <location>
        <position position="1"/>
    </location>
</feature>